<dbReference type="InterPro" id="IPR047654">
    <property type="entry name" value="IS1634_transpos"/>
</dbReference>
<proteinExistence type="predicted"/>
<feature type="non-terminal residue" evidence="2">
    <location>
        <position position="230"/>
    </location>
</feature>
<reference evidence="2 3" key="1">
    <citation type="submission" date="2020-08" db="EMBL/GenBank/DDBJ databases">
        <title>A Genomic Blueprint of the Chicken Gut Microbiome.</title>
        <authorList>
            <person name="Gilroy R."/>
            <person name="Ravi A."/>
            <person name="Getino M."/>
            <person name="Pursley I."/>
            <person name="Horton D.L."/>
            <person name="Alikhan N.-F."/>
            <person name="Baker D."/>
            <person name="Gharbi K."/>
            <person name="Hall N."/>
            <person name="Watson M."/>
            <person name="Adriaenssens E.M."/>
            <person name="Foster-Nyarko E."/>
            <person name="Jarju S."/>
            <person name="Secka A."/>
            <person name="Antonio M."/>
            <person name="Oren A."/>
            <person name="Chaudhuri R."/>
            <person name="La Ragione R.M."/>
            <person name="Hildebrand F."/>
            <person name="Pallen M.J."/>
        </authorList>
    </citation>
    <scope>NUCLEOTIDE SEQUENCE [LARGE SCALE GENOMIC DNA]</scope>
    <source>
        <strain evidence="2 3">Re57</strain>
    </source>
</reference>
<comment type="caution">
    <text evidence="2">The sequence shown here is derived from an EMBL/GenBank/DDBJ whole genome shotgun (WGS) entry which is preliminary data.</text>
</comment>
<accession>A0ABR8WXY7</accession>
<evidence type="ECO:0000313" key="2">
    <source>
        <dbReference type="EMBL" id="MBD8021965.1"/>
    </source>
</evidence>
<dbReference type="EMBL" id="JACSPY010000038">
    <property type="protein sequence ID" value="MBD8021965.1"/>
    <property type="molecule type" value="Genomic_DNA"/>
</dbReference>
<organism evidence="2 3">
    <name type="scientific">Brevibacterium gallinarum</name>
    <dbReference type="NCBI Taxonomy" id="2762220"/>
    <lineage>
        <taxon>Bacteria</taxon>
        <taxon>Bacillati</taxon>
        <taxon>Actinomycetota</taxon>
        <taxon>Actinomycetes</taxon>
        <taxon>Micrococcales</taxon>
        <taxon>Brevibacteriaceae</taxon>
        <taxon>Brevibacterium</taxon>
    </lineage>
</organism>
<gene>
    <name evidence="2" type="ORF">H9634_14385</name>
</gene>
<dbReference type="SUPFAM" id="SSF53098">
    <property type="entry name" value="Ribonuclease H-like"/>
    <property type="match status" value="1"/>
</dbReference>
<protein>
    <submittedName>
        <fullName evidence="2">IS1634 family transposase</fullName>
    </submittedName>
</protein>
<sequence>MTPRYGRTATNDVLLREEPVWNPEQMGKDWRAVWAFSRKRALRDQQTLNLQANRAQEIIDGQRQVKSARFVKTTAAGRKLDEAALKRARRLVGLKGYVTNIPATMMPAEEIISSYHDLWRVEQSFRMSKSDLAARPIFHHTRDAIEAHLTIVFTALAVARHMQDRTGLSLKQIITTLRAIHAALIEINGKIVKIPARIPDNAAKIIVPRQVVGRISLVLNVGVVGSARPR</sequence>
<name>A0ABR8WXY7_9MICO</name>
<dbReference type="Proteomes" id="UP000651517">
    <property type="component" value="Unassembled WGS sequence"/>
</dbReference>
<dbReference type="InterPro" id="IPR012337">
    <property type="entry name" value="RNaseH-like_sf"/>
</dbReference>
<feature type="domain" description="Transposase IS4-like" evidence="1">
    <location>
        <begin position="76"/>
        <end position="156"/>
    </location>
</feature>
<dbReference type="Pfam" id="PF01609">
    <property type="entry name" value="DDE_Tnp_1"/>
    <property type="match status" value="1"/>
</dbReference>
<dbReference type="InterPro" id="IPR002559">
    <property type="entry name" value="Transposase_11"/>
</dbReference>
<evidence type="ECO:0000313" key="3">
    <source>
        <dbReference type="Proteomes" id="UP000651517"/>
    </source>
</evidence>
<dbReference type="NCBIfam" id="NF033559">
    <property type="entry name" value="transpos_IS1634"/>
    <property type="match status" value="1"/>
</dbReference>
<evidence type="ECO:0000259" key="1">
    <source>
        <dbReference type="Pfam" id="PF01609"/>
    </source>
</evidence>
<keyword evidence="3" id="KW-1185">Reference proteome</keyword>